<sequence length="417" mass="46230">MQNICALDPNQKSMEKLLNCKCFPVRTPNRDIIWMARNEEFAIVDRSELENLFTGKIKMLDFSLEEVHDIDLFFHALGLQTCYLSKLTSHETKVFGSTAAKTRNLIEHLRGRAFAIARYAIHSRASKDSIPNILSVIGSAEVYTSDNIENVISITQDGQRATASTMAYVHIKLRTIISIYTSRKADVVVTGIIDDARIEAPEFNDEEDEDDYSSGDEEQGVGTHQLTVTSRYEGGSLNSRGKEEWGVGTHQLATSSGYEGGSSSSRSASGVLATSVVTFPELFCNPDLYKQLIDVVIWQTEAIDGFPDDGYSVCSTLSSPFLNTSTSQAVSSRIPMEREFNIGTAGELFVFEFLSGLNLLGFDRPNWQSNIRDRISIHENTATSGRSPKYYIEVKATMSRLDTAFHAAGDSMAAWSR</sequence>
<dbReference type="STRING" id="1849047.A0A3D8SRS0"/>
<proteinExistence type="predicted"/>
<evidence type="ECO:0000313" key="2">
    <source>
        <dbReference type="EMBL" id="RDW88871.1"/>
    </source>
</evidence>
<comment type="caution">
    <text evidence="2">The sequence shown here is derived from an EMBL/GenBank/DDBJ whole genome shotgun (WGS) entry which is preliminary data.</text>
</comment>
<evidence type="ECO:0000313" key="3">
    <source>
        <dbReference type="Proteomes" id="UP000256645"/>
    </source>
</evidence>
<dbReference type="OrthoDB" id="1262810at2759"/>
<feature type="region of interest" description="Disordered" evidence="1">
    <location>
        <begin position="200"/>
        <end position="245"/>
    </location>
</feature>
<name>A0A3D8SRS0_9HELO</name>
<gene>
    <name evidence="2" type="ORF">BP6252_00903</name>
</gene>
<protein>
    <submittedName>
        <fullName evidence="2">Uncharacterized protein</fullName>
    </submittedName>
</protein>
<feature type="compositionally biased region" description="Acidic residues" evidence="1">
    <location>
        <begin position="202"/>
        <end position="219"/>
    </location>
</feature>
<dbReference type="EMBL" id="PDLM01000001">
    <property type="protein sequence ID" value="RDW88871.1"/>
    <property type="molecule type" value="Genomic_DNA"/>
</dbReference>
<evidence type="ECO:0000256" key="1">
    <source>
        <dbReference type="SAM" id="MobiDB-lite"/>
    </source>
</evidence>
<dbReference type="Proteomes" id="UP000256645">
    <property type="component" value="Unassembled WGS sequence"/>
</dbReference>
<keyword evidence="3" id="KW-1185">Reference proteome</keyword>
<dbReference type="AlphaFoldDB" id="A0A3D8SRS0"/>
<accession>A0A3D8SRS0</accession>
<organism evidence="2 3">
    <name type="scientific">Coleophoma cylindrospora</name>
    <dbReference type="NCBI Taxonomy" id="1849047"/>
    <lineage>
        <taxon>Eukaryota</taxon>
        <taxon>Fungi</taxon>
        <taxon>Dikarya</taxon>
        <taxon>Ascomycota</taxon>
        <taxon>Pezizomycotina</taxon>
        <taxon>Leotiomycetes</taxon>
        <taxon>Helotiales</taxon>
        <taxon>Dermateaceae</taxon>
        <taxon>Coleophoma</taxon>
    </lineage>
</organism>
<reference evidence="2 3" key="1">
    <citation type="journal article" date="2018" name="IMA Fungus">
        <title>IMA Genome-F 9: Draft genome sequence of Annulohypoxylon stygium, Aspergillus mulundensis, Berkeleyomyces basicola (syn. Thielaviopsis basicola), Ceratocystis smalleyi, two Cercospora beticola strains, Coleophoma cylindrospora, Fusarium fracticaudum, Phialophora cf. hyalina, and Morchella septimelata.</title>
        <authorList>
            <person name="Wingfield B.D."/>
            <person name="Bills G.F."/>
            <person name="Dong Y."/>
            <person name="Huang W."/>
            <person name="Nel W.J."/>
            <person name="Swalarsk-Parry B.S."/>
            <person name="Vaghefi N."/>
            <person name="Wilken P.M."/>
            <person name="An Z."/>
            <person name="de Beer Z.W."/>
            <person name="De Vos L."/>
            <person name="Chen L."/>
            <person name="Duong T.A."/>
            <person name="Gao Y."/>
            <person name="Hammerbacher A."/>
            <person name="Kikkert J.R."/>
            <person name="Li Y."/>
            <person name="Li H."/>
            <person name="Li K."/>
            <person name="Li Q."/>
            <person name="Liu X."/>
            <person name="Ma X."/>
            <person name="Naidoo K."/>
            <person name="Pethybridge S.J."/>
            <person name="Sun J."/>
            <person name="Steenkamp E.T."/>
            <person name="van der Nest M.A."/>
            <person name="van Wyk S."/>
            <person name="Wingfield M.J."/>
            <person name="Xiong C."/>
            <person name="Yue Q."/>
            <person name="Zhang X."/>
        </authorList>
    </citation>
    <scope>NUCLEOTIDE SEQUENCE [LARGE SCALE GENOMIC DNA]</scope>
    <source>
        <strain evidence="2 3">BP6252</strain>
    </source>
</reference>